<accession>A0A7S0AUS1</accession>
<proteinExistence type="predicted"/>
<evidence type="ECO:0000256" key="1">
    <source>
        <dbReference type="SAM" id="MobiDB-lite"/>
    </source>
</evidence>
<dbReference type="AlphaFoldDB" id="A0A7S0AUS1"/>
<dbReference type="InterPro" id="IPR029063">
    <property type="entry name" value="SAM-dependent_MTases_sf"/>
</dbReference>
<evidence type="ECO:0000313" key="2">
    <source>
        <dbReference type="EMBL" id="CAD8374082.1"/>
    </source>
</evidence>
<dbReference type="EMBL" id="HBEJ01013263">
    <property type="protein sequence ID" value="CAD8374082.1"/>
    <property type="molecule type" value="Transcribed_RNA"/>
</dbReference>
<sequence length="183" mass="20109">MPLCWGNADDEAAAAQELDRLAPPLLHNEKGSGAGGRKKKKSKARKRATASGTLENLSLVASQSTSSREGMPDVVLIGDVAYQHKPGSDSHFDILISTVLQFTDEHSLVIFGTRMRMPASADLLEMFREHFDEVVEPIMAHEISESFASEKLGRKHNISIHLLRRKKQTKISAEAAKVSEVGY</sequence>
<gene>
    <name evidence="2" type="ORF">MPOL1434_LOCUS7805</name>
</gene>
<name>A0A7S0AUS1_9STRA</name>
<dbReference type="Gene3D" id="3.40.50.150">
    <property type="entry name" value="Vaccinia Virus protein VP39"/>
    <property type="match status" value="1"/>
</dbReference>
<organism evidence="2">
    <name type="scientific">Minutocellus polymorphus</name>
    <dbReference type="NCBI Taxonomy" id="265543"/>
    <lineage>
        <taxon>Eukaryota</taxon>
        <taxon>Sar</taxon>
        <taxon>Stramenopiles</taxon>
        <taxon>Ochrophyta</taxon>
        <taxon>Bacillariophyta</taxon>
        <taxon>Mediophyceae</taxon>
        <taxon>Cymatosirophycidae</taxon>
        <taxon>Cymatosirales</taxon>
        <taxon>Cymatosiraceae</taxon>
        <taxon>Minutocellus</taxon>
    </lineage>
</organism>
<reference evidence="2" key="1">
    <citation type="submission" date="2021-01" db="EMBL/GenBank/DDBJ databases">
        <authorList>
            <person name="Corre E."/>
            <person name="Pelletier E."/>
            <person name="Niang G."/>
            <person name="Scheremetjew M."/>
            <person name="Finn R."/>
            <person name="Kale V."/>
            <person name="Holt S."/>
            <person name="Cochrane G."/>
            <person name="Meng A."/>
            <person name="Brown T."/>
            <person name="Cohen L."/>
        </authorList>
    </citation>
    <scope>NUCLEOTIDE SEQUENCE</scope>
    <source>
        <strain evidence="2">CCMP3303</strain>
    </source>
</reference>
<feature type="compositionally biased region" description="Basic residues" evidence="1">
    <location>
        <begin position="36"/>
        <end position="48"/>
    </location>
</feature>
<protein>
    <submittedName>
        <fullName evidence="2">Uncharacterized protein</fullName>
    </submittedName>
</protein>
<feature type="region of interest" description="Disordered" evidence="1">
    <location>
        <begin position="16"/>
        <end position="50"/>
    </location>
</feature>